<evidence type="ECO:0000256" key="1">
    <source>
        <dbReference type="SAM" id="MobiDB-lite"/>
    </source>
</evidence>
<evidence type="ECO:0000313" key="2">
    <source>
        <dbReference type="EMBL" id="KAK5918669.1"/>
    </source>
</evidence>
<dbReference type="Proteomes" id="UP001331515">
    <property type="component" value="Unassembled WGS sequence"/>
</dbReference>
<accession>A0AAN8HNX3</accession>
<gene>
    <name evidence="2" type="ORF">CgunFtcFv8_003412</name>
</gene>
<dbReference type="EMBL" id="JAURVH010001525">
    <property type="protein sequence ID" value="KAK5918669.1"/>
    <property type="molecule type" value="Genomic_DNA"/>
</dbReference>
<comment type="caution">
    <text evidence="2">The sequence shown here is derived from an EMBL/GenBank/DDBJ whole genome shotgun (WGS) entry which is preliminary data.</text>
</comment>
<keyword evidence="3" id="KW-1185">Reference proteome</keyword>
<feature type="compositionally biased region" description="Basic residues" evidence="1">
    <location>
        <begin position="68"/>
        <end position="80"/>
    </location>
</feature>
<sequence length="80" mass="9480">MAEEDEQAGRGRSQPLKHFPPRLYRRKRGRQGREGEPVNQRVRASKHGSQSSKESLMHAVWRGETRDTRRKKKRRNRKSS</sequence>
<dbReference type="AlphaFoldDB" id="A0AAN8HNX3"/>
<proteinExistence type="predicted"/>
<reference evidence="2 3" key="1">
    <citation type="journal article" date="2023" name="Mol. Biol. Evol.">
        <title>Genomics of Secondarily Temperate Adaptation in the Only Non-Antarctic Icefish.</title>
        <authorList>
            <person name="Rivera-Colon A.G."/>
            <person name="Rayamajhi N."/>
            <person name="Minhas B.F."/>
            <person name="Madrigal G."/>
            <person name="Bilyk K.T."/>
            <person name="Yoon V."/>
            <person name="Hune M."/>
            <person name="Gregory S."/>
            <person name="Cheng C.H.C."/>
            <person name="Catchen J.M."/>
        </authorList>
    </citation>
    <scope>NUCLEOTIDE SEQUENCE [LARGE SCALE GENOMIC DNA]</scope>
    <source>
        <tissue evidence="2">White muscle</tissue>
    </source>
</reference>
<name>A0AAN8HNX3_CHAGU</name>
<organism evidence="2 3">
    <name type="scientific">Champsocephalus gunnari</name>
    <name type="common">Mackerel icefish</name>
    <dbReference type="NCBI Taxonomy" id="52237"/>
    <lineage>
        <taxon>Eukaryota</taxon>
        <taxon>Metazoa</taxon>
        <taxon>Chordata</taxon>
        <taxon>Craniata</taxon>
        <taxon>Vertebrata</taxon>
        <taxon>Euteleostomi</taxon>
        <taxon>Actinopterygii</taxon>
        <taxon>Neopterygii</taxon>
        <taxon>Teleostei</taxon>
        <taxon>Neoteleostei</taxon>
        <taxon>Acanthomorphata</taxon>
        <taxon>Eupercaria</taxon>
        <taxon>Perciformes</taxon>
        <taxon>Notothenioidei</taxon>
        <taxon>Channichthyidae</taxon>
        <taxon>Champsocephalus</taxon>
    </lineage>
</organism>
<evidence type="ECO:0000313" key="3">
    <source>
        <dbReference type="Proteomes" id="UP001331515"/>
    </source>
</evidence>
<feature type="region of interest" description="Disordered" evidence="1">
    <location>
        <begin position="1"/>
        <end position="80"/>
    </location>
</feature>
<protein>
    <submittedName>
        <fullName evidence="2">Uncharacterized protein</fullName>
    </submittedName>
</protein>
<feature type="compositionally biased region" description="Basic residues" evidence="1">
    <location>
        <begin position="19"/>
        <end position="30"/>
    </location>
</feature>